<reference evidence="1" key="1">
    <citation type="submission" date="2018-06" db="EMBL/GenBank/DDBJ databases">
        <authorList>
            <person name="Zhirakovskaya E."/>
        </authorList>
    </citation>
    <scope>NUCLEOTIDE SEQUENCE</scope>
</reference>
<protein>
    <submittedName>
        <fullName evidence="1">Uncharacterized protein</fullName>
    </submittedName>
</protein>
<sequence length="36" mass="4124">MNNLSTTVLLLNKIKSGDNDALEQLIGIYYPILMKW</sequence>
<dbReference type="EMBL" id="UOEW01000042">
    <property type="protein sequence ID" value="VAW33761.1"/>
    <property type="molecule type" value="Genomic_DNA"/>
</dbReference>
<feature type="non-terminal residue" evidence="1">
    <location>
        <position position="36"/>
    </location>
</feature>
<dbReference type="AlphaFoldDB" id="A0A3B0URP5"/>
<evidence type="ECO:0000313" key="1">
    <source>
        <dbReference type="EMBL" id="VAW33761.1"/>
    </source>
</evidence>
<gene>
    <name evidence="1" type="ORF">MNBD_GAMMA01-2223</name>
</gene>
<organism evidence="1">
    <name type="scientific">hydrothermal vent metagenome</name>
    <dbReference type="NCBI Taxonomy" id="652676"/>
    <lineage>
        <taxon>unclassified sequences</taxon>
        <taxon>metagenomes</taxon>
        <taxon>ecological metagenomes</taxon>
    </lineage>
</organism>
<accession>A0A3B0URP5</accession>
<name>A0A3B0URP5_9ZZZZ</name>
<proteinExistence type="predicted"/>